<dbReference type="Proteomes" id="UP000283589">
    <property type="component" value="Unassembled WGS sequence"/>
</dbReference>
<dbReference type="STRING" id="1121130.GCA_000519105_03859"/>
<comment type="caution">
    <text evidence="1">The sequence shown here is derived from an EMBL/GenBank/DDBJ whole genome shotgun (WGS) entry which is preliminary data.</text>
</comment>
<dbReference type="AlphaFoldDB" id="A0A412WU53"/>
<dbReference type="Pfam" id="PF16407">
    <property type="entry name" value="PKD_2"/>
    <property type="match status" value="1"/>
</dbReference>
<proteinExistence type="predicted"/>
<dbReference type="RefSeq" id="WP_118261614.1">
    <property type="nucleotide sequence ID" value="NZ_CALBWO010000044.1"/>
</dbReference>
<protein>
    <recommendedName>
        <fullName evidence="3">PKD-like family protein</fullName>
    </recommendedName>
</protein>
<reference evidence="1 2" key="1">
    <citation type="submission" date="2018-08" db="EMBL/GenBank/DDBJ databases">
        <title>A genome reference for cultivated species of the human gut microbiota.</title>
        <authorList>
            <person name="Zou Y."/>
            <person name="Xue W."/>
            <person name="Luo G."/>
        </authorList>
    </citation>
    <scope>NUCLEOTIDE SEQUENCE [LARGE SCALE GENOMIC DNA]</scope>
    <source>
        <strain evidence="1 2">AF14-49</strain>
    </source>
</reference>
<dbReference type="EMBL" id="QRZA01000052">
    <property type="protein sequence ID" value="RGV30754.1"/>
    <property type="molecule type" value="Genomic_DNA"/>
</dbReference>
<dbReference type="PROSITE" id="PS51257">
    <property type="entry name" value="PROKAR_LIPOPROTEIN"/>
    <property type="match status" value="1"/>
</dbReference>
<organism evidence="1 2">
    <name type="scientific">Butyricimonas virosa</name>
    <dbReference type="NCBI Taxonomy" id="544645"/>
    <lineage>
        <taxon>Bacteria</taxon>
        <taxon>Pseudomonadati</taxon>
        <taxon>Bacteroidota</taxon>
        <taxon>Bacteroidia</taxon>
        <taxon>Bacteroidales</taxon>
        <taxon>Odoribacteraceae</taxon>
        <taxon>Butyricimonas</taxon>
    </lineage>
</organism>
<name>A0A412WU53_9BACT</name>
<evidence type="ECO:0000313" key="1">
    <source>
        <dbReference type="EMBL" id="RGV30754.1"/>
    </source>
</evidence>
<evidence type="ECO:0008006" key="3">
    <source>
        <dbReference type="Google" id="ProtNLM"/>
    </source>
</evidence>
<accession>A0A412WU53</accession>
<gene>
    <name evidence="1" type="ORF">DWW18_20195</name>
</gene>
<evidence type="ECO:0000313" key="2">
    <source>
        <dbReference type="Proteomes" id="UP000283589"/>
    </source>
</evidence>
<dbReference type="InterPro" id="IPR032183">
    <property type="entry name" value="PKD-like"/>
</dbReference>
<sequence>MKMNYIILFLFGVSLCACFEDKGNYDYRDMADITIENIPEVIEVLGNSDHIVVSPKVVSSLDGEVKEGDANFEFTYKIEKKSGGTMVAGQKWVDLNPSKTLNLDTLAAFAADTYIGWFGVTDKRSGVQTSTTFDIKVSSPTYEGWMVLCNEGEQERVRMDMISAISAERVIPAYDVLAPLGFPELRHARGIGFYPNRRVNPDDVIYVMSEEGTYRLDRETFKTDESWNINNVDFIIPPGDEHVVYYNTVNNNNSSEALACLCVTDAGNAYAQVLSTPGAAFEKPINTSARGEAPTYRVAPYIGVSMARPGNGKAAVFYDMDNQRFMGWKQGYVDFLMQVLNPIRDKEGALFTFKTGMDLVYMESTRYSNGLVYAILQDAGGKRCIYGINMSGNGYVPESMYKDLNAPDFDKASIFAFHSQFPYMFYAVGNKVYLHNLGTNTTYPMNSIALGEHEVVTMLKFNLYRQCSLKDLNNQSDEFMARQYELMVGSYNTDAPDNNGGKLGFYPVDGVNNSVTKRAEYDGFARIKDVVYRERR</sequence>